<dbReference type="Pfam" id="PF01943">
    <property type="entry name" value="Polysacc_synt"/>
    <property type="match status" value="1"/>
</dbReference>
<keyword evidence="2" id="KW-1003">Cell membrane</keyword>
<feature type="transmembrane region" description="Helical" evidence="6">
    <location>
        <begin position="255"/>
        <end position="273"/>
    </location>
</feature>
<feature type="transmembrane region" description="Helical" evidence="6">
    <location>
        <begin position="347"/>
        <end position="366"/>
    </location>
</feature>
<evidence type="ECO:0000256" key="6">
    <source>
        <dbReference type="SAM" id="Phobius"/>
    </source>
</evidence>
<feature type="transmembrane region" description="Helical" evidence="6">
    <location>
        <begin position="142"/>
        <end position="162"/>
    </location>
</feature>
<dbReference type="Proteomes" id="UP001501727">
    <property type="component" value="Unassembled WGS sequence"/>
</dbReference>
<dbReference type="EMBL" id="BAAAZU010000003">
    <property type="protein sequence ID" value="GAA3915967.1"/>
    <property type="molecule type" value="Genomic_DNA"/>
</dbReference>
<evidence type="ECO:0000313" key="9">
    <source>
        <dbReference type="Proteomes" id="UP001501727"/>
    </source>
</evidence>
<dbReference type="InterPro" id="IPR002797">
    <property type="entry name" value="Polysacc_synth"/>
</dbReference>
<evidence type="ECO:0000256" key="1">
    <source>
        <dbReference type="ARBA" id="ARBA00004651"/>
    </source>
</evidence>
<keyword evidence="4 6" id="KW-1133">Transmembrane helix</keyword>
<dbReference type="InterPro" id="IPR006342">
    <property type="entry name" value="FkbM_mtfrase"/>
</dbReference>
<evidence type="ECO:0000256" key="3">
    <source>
        <dbReference type="ARBA" id="ARBA00022692"/>
    </source>
</evidence>
<gene>
    <name evidence="8" type="ORF">GCM10022229_06400</name>
</gene>
<reference evidence="9" key="1">
    <citation type="journal article" date="2019" name="Int. J. Syst. Evol. Microbiol.">
        <title>The Global Catalogue of Microorganisms (GCM) 10K type strain sequencing project: providing services to taxonomists for standard genome sequencing and annotation.</title>
        <authorList>
            <consortium name="The Broad Institute Genomics Platform"/>
            <consortium name="The Broad Institute Genome Sequencing Center for Infectious Disease"/>
            <person name="Wu L."/>
            <person name="Ma J."/>
        </authorList>
    </citation>
    <scope>NUCLEOTIDE SEQUENCE [LARGE SCALE GENOMIC DNA]</scope>
    <source>
        <strain evidence="9">JCM 16916</strain>
    </source>
</reference>
<feature type="transmembrane region" description="Helical" evidence="6">
    <location>
        <begin position="58"/>
        <end position="77"/>
    </location>
</feature>
<dbReference type="SUPFAM" id="SSF53335">
    <property type="entry name" value="S-adenosyl-L-methionine-dependent methyltransferases"/>
    <property type="match status" value="1"/>
</dbReference>
<feature type="transmembrane region" description="Helical" evidence="6">
    <location>
        <begin position="293"/>
        <end position="312"/>
    </location>
</feature>
<name>A0ABP7M778_9GAMM</name>
<dbReference type="PANTHER" id="PTHR30250">
    <property type="entry name" value="PST FAMILY PREDICTED COLANIC ACID TRANSPORTER"/>
    <property type="match status" value="1"/>
</dbReference>
<feature type="transmembrane region" description="Helical" evidence="6">
    <location>
        <begin position="324"/>
        <end position="341"/>
    </location>
</feature>
<evidence type="ECO:0000256" key="2">
    <source>
        <dbReference type="ARBA" id="ARBA00022475"/>
    </source>
</evidence>
<feature type="transmembrane region" description="Helical" evidence="6">
    <location>
        <begin position="12"/>
        <end position="38"/>
    </location>
</feature>
<protein>
    <recommendedName>
        <fullName evidence="7">Methyltransferase FkbM domain-containing protein</fullName>
    </recommendedName>
</protein>
<dbReference type="PANTHER" id="PTHR30250:SF11">
    <property type="entry name" value="O-ANTIGEN TRANSPORTER-RELATED"/>
    <property type="match status" value="1"/>
</dbReference>
<comment type="subcellular location">
    <subcellularLocation>
        <location evidence="1">Cell membrane</location>
        <topology evidence="1">Multi-pass membrane protein</topology>
    </subcellularLocation>
</comment>
<dbReference type="InterPro" id="IPR050833">
    <property type="entry name" value="Poly_Biosynth_Transport"/>
</dbReference>
<evidence type="ECO:0000313" key="8">
    <source>
        <dbReference type="EMBL" id="GAA3915967.1"/>
    </source>
</evidence>
<dbReference type="InterPro" id="IPR029063">
    <property type="entry name" value="SAM-dependent_MTases_sf"/>
</dbReference>
<feature type="domain" description="Methyltransferase FkbM" evidence="7">
    <location>
        <begin position="508"/>
        <end position="672"/>
    </location>
</feature>
<dbReference type="Gene3D" id="3.40.50.150">
    <property type="entry name" value="Vaccinia Virus protein VP39"/>
    <property type="match status" value="1"/>
</dbReference>
<feature type="transmembrane region" description="Helical" evidence="6">
    <location>
        <begin position="113"/>
        <end position="136"/>
    </location>
</feature>
<comment type="caution">
    <text evidence="8">The sequence shown here is derived from an EMBL/GenBank/DDBJ whole genome shotgun (WGS) entry which is preliminary data.</text>
</comment>
<keyword evidence="5 6" id="KW-0472">Membrane</keyword>
<dbReference type="NCBIfam" id="TIGR01444">
    <property type="entry name" value="fkbM_fam"/>
    <property type="match status" value="1"/>
</dbReference>
<feature type="transmembrane region" description="Helical" evidence="6">
    <location>
        <begin position="83"/>
        <end position="101"/>
    </location>
</feature>
<evidence type="ECO:0000259" key="7">
    <source>
        <dbReference type="Pfam" id="PF05050"/>
    </source>
</evidence>
<evidence type="ECO:0000256" key="4">
    <source>
        <dbReference type="ARBA" id="ARBA00022989"/>
    </source>
</evidence>
<evidence type="ECO:0000256" key="5">
    <source>
        <dbReference type="ARBA" id="ARBA00023136"/>
    </source>
</evidence>
<keyword evidence="9" id="KW-1185">Reference proteome</keyword>
<dbReference type="Pfam" id="PF05050">
    <property type="entry name" value="Methyltransf_21"/>
    <property type="match status" value="1"/>
</dbReference>
<proteinExistence type="predicted"/>
<sequence>MLMARVLGANGYGALAGTVALFMVCGQLTGLGSGLVLLREVARGDNLRDRLAATQRTYLLSGVILTLVALPVSQFFLGTQVPLQAMTLLAIAEILVAPALQPLVFRYQAEERLFLSSAIGTLAPMARLGAIATAAILGRNEIVAFAQLYLTWLVPAVAITTYRAMPRGDVSRHIGTRQCIREGLPYVFSGAALTAGRELDKTVLLRIAGDTITGAYSAAHRIASAAMLPVNALILAATPRLFRASPMNDGRLPRAMLLVVLGYSTLASAALWLLSPFAPILLGHDFSDSAPLLRAFCLTIITGSLRQYVSGLLTTRDMQITRNAIELGGVVVSLLLLVFLVPEHGAYGAVFAVAGSDFCVTVFGACKIMRNRDGKNQSEPAGIRKFLQGILEYTGPGRWIYTRQVLSWTDDALLVDQLPPRLRIFCRYVNAYNRLVGTRTILFARRLYGMLKITAKTPNQTRVEINGFGVWIDLTDPGSLNAINEIRNGSSVSKEIRSLCSGADAFIDIGGNQGAMTAIACQSLPGDARIIVVEPQPNLVACIRRTLEEHRPRGNWEVIQSAVGRWPSTTQIIVPSENFGQAHVTGIDEKSPGNATTVDVVSIDSLLHLIDPGSRVVMKMDIEGYEFDALAGARELASRFKPTLILEVNETAMSRYHRTIDALGKLLHDLGYTSWRECGNEHQSDPVQALVGGYCDIVLQMEGPGHQ</sequence>
<organism evidence="8 9">
    <name type="scientific">Luteimonas lutimaris</name>
    <dbReference type="NCBI Taxonomy" id="698645"/>
    <lineage>
        <taxon>Bacteria</taxon>
        <taxon>Pseudomonadati</taxon>
        <taxon>Pseudomonadota</taxon>
        <taxon>Gammaproteobacteria</taxon>
        <taxon>Lysobacterales</taxon>
        <taxon>Lysobacteraceae</taxon>
        <taxon>Luteimonas</taxon>
    </lineage>
</organism>
<keyword evidence="3 6" id="KW-0812">Transmembrane</keyword>
<accession>A0ABP7M778</accession>